<organism evidence="1 2">
    <name type="scientific">Streptomyces albidochromogenes</name>
    <dbReference type="NCBI Taxonomy" id="329524"/>
    <lineage>
        <taxon>Bacteria</taxon>
        <taxon>Bacillati</taxon>
        <taxon>Actinomycetota</taxon>
        <taxon>Actinomycetes</taxon>
        <taxon>Kitasatosporales</taxon>
        <taxon>Streptomycetaceae</taxon>
        <taxon>Streptomyces</taxon>
    </lineage>
</organism>
<gene>
    <name evidence="1" type="ORF">ACFWJN_00985</name>
</gene>
<dbReference type="Proteomes" id="UP001598448">
    <property type="component" value="Unassembled WGS sequence"/>
</dbReference>
<comment type="caution">
    <text evidence="1">The sequence shown here is derived from an EMBL/GenBank/DDBJ whole genome shotgun (WGS) entry which is preliminary data.</text>
</comment>
<evidence type="ECO:0000313" key="2">
    <source>
        <dbReference type="Proteomes" id="UP001598448"/>
    </source>
</evidence>
<dbReference type="EMBL" id="JBHXIJ010000003">
    <property type="protein sequence ID" value="MFD5097553.1"/>
    <property type="molecule type" value="Genomic_DNA"/>
</dbReference>
<accession>A0ABW6FD37</accession>
<keyword evidence="2" id="KW-1185">Reference proteome</keyword>
<evidence type="ECO:0000313" key="1">
    <source>
        <dbReference type="EMBL" id="MFD5097553.1"/>
    </source>
</evidence>
<protein>
    <submittedName>
        <fullName evidence="1">Uncharacterized protein</fullName>
    </submittedName>
</protein>
<proteinExistence type="predicted"/>
<sequence>MSTAIPVPDNWRSLFSSWDDLRQGYHAGEKDETVRGCARRLDTTAPGAEGDPVLFWTLGMLMLAPYVAFANPGPGVEDEVVAILRRVARGDDGRTCTHGWHPYEADVDDVLERLPAHLEVLSSPVNQALDDLLRKDLLPEDYLDELDEEAEPSNLSGPEILARWQCPRTAPGFARAALDYLGATVR</sequence>
<name>A0ABW6FD37_9ACTN</name>
<reference evidence="1 2" key="1">
    <citation type="submission" date="2024-09" db="EMBL/GenBank/DDBJ databases">
        <title>The Natural Products Discovery Center: Release of the First 8490 Sequenced Strains for Exploring Actinobacteria Biosynthetic Diversity.</title>
        <authorList>
            <person name="Kalkreuter E."/>
            <person name="Kautsar S.A."/>
            <person name="Yang D."/>
            <person name="Bader C.D."/>
            <person name="Teijaro C.N."/>
            <person name="Fluegel L."/>
            <person name="Davis C.M."/>
            <person name="Simpson J.R."/>
            <person name="Lauterbach L."/>
            <person name="Steele A.D."/>
            <person name="Gui C."/>
            <person name="Meng S."/>
            <person name="Li G."/>
            <person name="Viehrig K."/>
            <person name="Ye F."/>
            <person name="Su P."/>
            <person name="Kiefer A.F."/>
            <person name="Nichols A."/>
            <person name="Cepeda A.J."/>
            <person name="Yan W."/>
            <person name="Fan B."/>
            <person name="Jiang Y."/>
            <person name="Adhikari A."/>
            <person name="Zheng C.-J."/>
            <person name="Schuster L."/>
            <person name="Cowan T.M."/>
            <person name="Smanski M.J."/>
            <person name="Chevrette M.G."/>
            <person name="De Carvalho L.P.S."/>
            <person name="Shen B."/>
        </authorList>
    </citation>
    <scope>NUCLEOTIDE SEQUENCE [LARGE SCALE GENOMIC DNA]</scope>
    <source>
        <strain evidence="1 2">NPDC058348</strain>
    </source>
</reference>
<dbReference type="RefSeq" id="WP_386707084.1">
    <property type="nucleotide sequence ID" value="NZ_JBHXIJ010000003.1"/>
</dbReference>